<feature type="compositionally biased region" description="Acidic residues" evidence="1">
    <location>
        <begin position="28"/>
        <end position="40"/>
    </location>
</feature>
<feature type="compositionally biased region" description="Acidic residues" evidence="1">
    <location>
        <begin position="73"/>
        <end position="89"/>
    </location>
</feature>
<dbReference type="RefSeq" id="XP_014469287.1">
    <property type="nucleotide sequence ID" value="XM_014613801.1"/>
</dbReference>
<dbReference type="KEGG" id="dqu:106741601"/>
<feature type="compositionally biased region" description="Acidic residues" evidence="1">
    <location>
        <begin position="137"/>
        <end position="146"/>
    </location>
</feature>
<feature type="compositionally biased region" description="Basic and acidic residues" evidence="1">
    <location>
        <begin position="12"/>
        <end position="27"/>
    </location>
</feature>
<protein>
    <submittedName>
        <fullName evidence="3">Prostatic spermine-binding protein-like</fullName>
    </submittedName>
</protein>
<proteinExistence type="predicted"/>
<evidence type="ECO:0000256" key="1">
    <source>
        <dbReference type="SAM" id="MobiDB-lite"/>
    </source>
</evidence>
<organism evidence="2 3">
    <name type="scientific">Dinoponera quadriceps</name>
    <name type="common">South American ant</name>
    <dbReference type="NCBI Taxonomy" id="609295"/>
    <lineage>
        <taxon>Eukaryota</taxon>
        <taxon>Metazoa</taxon>
        <taxon>Ecdysozoa</taxon>
        <taxon>Arthropoda</taxon>
        <taxon>Hexapoda</taxon>
        <taxon>Insecta</taxon>
        <taxon>Pterygota</taxon>
        <taxon>Neoptera</taxon>
        <taxon>Endopterygota</taxon>
        <taxon>Hymenoptera</taxon>
        <taxon>Apocrita</taxon>
        <taxon>Aculeata</taxon>
        <taxon>Formicoidea</taxon>
        <taxon>Formicidae</taxon>
        <taxon>Ponerinae</taxon>
        <taxon>Ponerini</taxon>
        <taxon>Dinoponera</taxon>
    </lineage>
</organism>
<evidence type="ECO:0000313" key="3">
    <source>
        <dbReference type="RefSeq" id="XP_014469287.1"/>
    </source>
</evidence>
<feature type="compositionally biased region" description="Acidic residues" evidence="1">
    <location>
        <begin position="48"/>
        <end position="64"/>
    </location>
</feature>
<gene>
    <name evidence="3" type="primary">LOC106741601</name>
</gene>
<keyword evidence="2" id="KW-1185">Reference proteome</keyword>
<dbReference type="Proteomes" id="UP000515204">
    <property type="component" value="Unplaced"/>
</dbReference>
<reference evidence="3" key="1">
    <citation type="submission" date="2025-08" db="UniProtKB">
        <authorList>
            <consortium name="RefSeq"/>
        </authorList>
    </citation>
    <scope>IDENTIFICATION</scope>
</reference>
<feature type="compositionally biased region" description="Acidic residues" evidence="1">
    <location>
        <begin position="99"/>
        <end position="108"/>
    </location>
</feature>
<feature type="region of interest" description="Disordered" evidence="1">
    <location>
        <begin position="1"/>
        <end position="146"/>
    </location>
</feature>
<dbReference type="GeneID" id="106741601"/>
<accession>A0A6P3WTX1</accession>
<dbReference type="AlphaFoldDB" id="A0A6P3WTX1"/>
<name>A0A6P3WTX1_DINQU</name>
<evidence type="ECO:0000313" key="2">
    <source>
        <dbReference type="Proteomes" id="UP000515204"/>
    </source>
</evidence>
<sequence length="191" mass="21752">MDNVNIYLLDEDANRKEPKRDRIVISHDDDDDDDDGDDNPENNPENVESNDDDDDADDDDDDDGYILARINRDDDEDNEDRDNDEDVAENDISTVDNDGSTDCDDKDADDNARGNVEEQVFYDNINNNPAFSVPNDLYDDADEDVDDDDSYRVREFSSENEAFLVQVHPNGKISEKKYGEQRMGSYLSSLS</sequence>